<feature type="compositionally biased region" description="Polar residues" evidence="1">
    <location>
        <begin position="204"/>
        <end position="221"/>
    </location>
</feature>
<organism evidence="2 3">
    <name type="scientific">Actinidia rufa</name>
    <dbReference type="NCBI Taxonomy" id="165716"/>
    <lineage>
        <taxon>Eukaryota</taxon>
        <taxon>Viridiplantae</taxon>
        <taxon>Streptophyta</taxon>
        <taxon>Embryophyta</taxon>
        <taxon>Tracheophyta</taxon>
        <taxon>Spermatophyta</taxon>
        <taxon>Magnoliopsida</taxon>
        <taxon>eudicotyledons</taxon>
        <taxon>Gunneridae</taxon>
        <taxon>Pentapetalae</taxon>
        <taxon>asterids</taxon>
        <taxon>Ericales</taxon>
        <taxon>Actinidiaceae</taxon>
        <taxon>Actinidia</taxon>
    </lineage>
</organism>
<name>A0A7J0H531_9ERIC</name>
<gene>
    <name evidence="2" type="ORF">Acr_26g0014820</name>
</gene>
<sequence length="221" mass="25121">MGRGERWMPVVGGIALGMRGAPLFVGFVCEICSGWKVWLFGNVDADESLVLFIGVDDGWMIGFEDLLLACAVNRHGSESRDSIAVELQRRASRHHLRSFYNPGNCKQNHRDLRLRFNGVDSGDGKAMVDELKRLRVAELRRDVSIEFLQLKVKRLEEERERNFKPKEEEEMNQLNEPERNSMHEVAGKSISGEDSVDGDDRSFNELNSRSNRSAENQVQIG</sequence>
<dbReference type="EMBL" id="BJWL01000026">
    <property type="protein sequence ID" value="GFZ18213.1"/>
    <property type="molecule type" value="Genomic_DNA"/>
</dbReference>
<dbReference type="PANTHER" id="PTHR37888:SF8">
    <property type="entry name" value="HISTONE-LYSINE N-METHYLTRANSFERASE, H3 LYSINE-79 SPECIFIC-LIKE"/>
    <property type="match status" value="1"/>
</dbReference>
<dbReference type="Proteomes" id="UP000585474">
    <property type="component" value="Unassembled WGS sequence"/>
</dbReference>
<feature type="compositionally biased region" description="Basic and acidic residues" evidence="1">
    <location>
        <begin position="176"/>
        <end position="186"/>
    </location>
</feature>
<dbReference type="PANTHER" id="PTHR37888">
    <property type="entry name" value="DNA-BINDING BROMODOMAIN-CONTAINING PROTEIN"/>
    <property type="match status" value="1"/>
</dbReference>
<evidence type="ECO:0000313" key="3">
    <source>
        <dbReference type="Proteomes" id="UP000585474"/>
    </source>
</evidence>
<protein>
    <submittedName>
        <fullName evidence="2">Uncharacterized protein</fullName>
    </submittedName>
</protein>
<evidence type="ECO:0000256" key="1">
    <source>
        <dbReference type="SAM" id="MobiDB-lite"/>
    </source>
</evidence>
<proteinExistence type="predicted"/>
<accession>A0A7J0H531</accession>
<comment type="caution">
    <text evidence="2">The sequence shown here is derived from an EMBL/GenBank/DDBJ whole genome shotgun (WGS) entry which is preliminary data.</text>
</comment>
<evidence type="ECO:0000313" key="2">
    <source>
        <dbReference type="EMBL" id="GFZ18213.1"/>
    </source>
</evidence>
<dbReference type="AlphaFoldDB" id="A0A7J0H531"/>
<keyword evidence="3" id="KW-1185">Reference proteome</keyword>
<feature type="region of interest" description="Disordered" evidence="1">
    <location>
        <begin position="159"/>
        <end position="221"/>
    </location>
</feature>
<dbReference type="OrthoDB" id="1742084at2759"/>
<reference evidence="2 3" key="1">
    <citation type="submission" date="2019-07" db="EMBL/GenBank/DDBJ databases">
        <title>De Novo Assembly of kiwifruit Actinidia rufa.</title>
        <authorList>
            <person name="Sugita-Konishi S."/>
            <person name="Sato K."/>
            <person name="Mori E."/>
            <person name="Abe Y."/>
            <person name="Kisaki G."/>
            <person name="Hamano K."/>
            <person name="Suezawa K."/>
            <person name="Otani M."/>
            <person name="Fukuda T."/>
            <person name="Manabe T."/>
            <person name="Gomi K."/>
            <person name="Tabuchi M."/>
            <person name="Akimitsu K."/>
            <person name="Kataoka I."/>
        </authorList>
    </citation>
    <scope>NUCLEOTIDE SEQUENCE [LARGE SCALE GENOMIC DNA]</scope>
    <source>
        <strain evidence="3">cv. Fuchu</strain>
    </source>
</reference>